<gene>
    <name evidence="2" type="ORF">EJC51_34425</name>
</gene>
<dbReference type="RefSeq" id="WP_126274615.1">
    <property type="nucleotide sequence ID" value="NZ_CP034463.1"/>
</dbReference>
<evidence type="ECO:0000256" key="1">
    <source>
        <dbReference type="SAM" id="MobiDB-lite"/>
    </source>
</evidence>
<dbReference type="AlphaFoldDB" id="A0A3Q9C0E7"/>
<feature type="region of interest" description="Disordered" evidence="1">
    <location>
        <begin position="1"/>
        <end position="79"/>
    </location>
</feature>
<dbReference type="Proteomes" id="UP000280197">
    <property type="component" value="Chromosome"/>
</dbReference>
<evidence type="ECO:0000313" key="3">
    <source>
        <dbReference type="Proteomes" id="UP000280197"/>
    </source>
</evidence>
<evidence type="ECO:0000313" key="2">
    <source>
        <dbReference type="EMBL" id="AZP20723.1"/>
    </source>
</evidence>
<proteinExistence type="predicted"/>
<sequence>MIDRLRTNTIPGGRSRPSADGHGRRPPTTTSHRQPRAPILEKAGITFPDPADLPSLPTLAKPGEPGEELPSLHRQAETA</sequence>
<dbReference type="EMBL" id="CP034463">
    <property type="protein sequence ID" value="AZP20723.1"/>
    <property type="molecule type" value="Genomic_DNA"/>
</dbReference>
<feature type="compositionally biased region" description="Basic and acidic residues" evidence="1">
    <location>
        <begin position="70"/>
        <end position="79"/>
    </location>
</feature>
<dbReference type="KEGG" id="saqu:EJC51_34425"/>
<organism evidence="2 3">
    <name type="scientific">Streptomyces aquilus</name>
    <dbReference type="NCBI Taxonomy" id="2548456"/>
    <lineage>
        <taxon>Bacteria</taxon>
        <taxon>Bacillati</taxon>
        <taxon>Actinomycetota</taxon>
        <taxon>Actinomycetes</taxon>
        <taxon>Kitasatosporales</taxon>
        <taxon>Streptomycetaceae</taxon>
        <taxon>Streptomyces</taxon>
    </lineage>
</organism>
<keyword evidence="3" id="KW-1185">Reference proteome</keyword>
<protein>
    <submittedName>
        <fullName evidence="2">Uncharacterized protein</fullName>
    </submittedName>
</protein>
<reference evidence="2 3" key="1">
    <citation type="submission" date="2018-12" db="EMBL/GenBank/DDBJ databases">
        <authorList>
            <person name="Li K."/>
        </authorList>
    </citation>
    <scope>NUCLEOTIDE SEQUENCE [LARGE SCALE GENOMIC DNA]</scope>
    <source>
        <strain evidence="3">CR22</strain>
    </source>
</reference>
<accession>A0A3Q9C0E7</accession>
<name>A0A3Q9C0E7_9ACTN</name>